<sequence length="612" mass="68690">MNEYMLREDFLTSFQQLQEQFDSSLNDAKALDAEFIKHYHQFNSELSVLLADARTKVPQDSPLSSSLVALIEGLEKQDNDWKNKIQNQDKGLRFRKEFEDSLLVYVYGKVKSGKSSLGNYIAWGHTNPTPEQQSAIASTPHGKKVVYKTYENSNAENGDAQNEAEQQAKFRVSAIEATSSIQTFRLPGLTWVDSPGLHSVRTENAELAKEFVEHADLILYTMSSDSPGRASDLKEIQVLNNKEKNIMFLLTGSDTNEVVSKDAGEPFMRRIMKSTQTQQQQRDYVKNALEKENIDISNVEILSISAMYAEMNADNPEAIKESGMGQFFARLYQLSQSDGVRMKRAVPVNNFKIFLDICIREIEEYHGQMDLFHQNIKKLDESLKKTKESAILEAQRKMRGEIQKEFFGKLAEKRNSETQVNSALKVLKSTLDSRMEEYISCALDTILTNVVKEFKATITKTWQAAPLSLPSFSIEKAIEQIPDDYVEDTRGRNSRIGALLGSAVGFALGGFAGAAIGAGIGSGLGAMSGDNARCRMLDIEVPVGDNLNELCSHVLGVYNEGIEKEIQQQVDTYINALYRDMDSLYSALEKETEKFKTSLLALKKRAEDTLIR</sequence>
<feature type="transmembrane region" description="Helical" evidence="1">
    <location>
        <begin position="499"/>
        <end position="526"/>
    </location>
</feature>
<gene>
    <name evidence="3" type="ORF">HVY77_04485</name>
</gene>
<dbReference type="InterPro" id="IPR027417">
    <property type="entry name" value="P-loop_NTPase"/>
</dbReference>
<evidence type="ECO:0000313" key="4">
    <source>
        <dbReference type="Proteomes" id="UP000512322"/>
    </source>
</evidence>
<dbReference type="EMBL" id="CP057293">
    <property type="protein sequence ID" value="QMF66342.1"/>
    <property type="molecule type" value="Genomic_DNA"/>
</dbReference>
<evidence type="ECO:0000259" key="2">
    <source>
        <dbReference type="Pfam" id="PF00350"/>
    </source>
</evidence>
<accession>A0A2X6FJ06</accession>
<dbReference type="Gene3D" id="3.40.50.300">
    <property type="entry name" value="P-loop containing nucleotide triphosphate hydrolases"/>
    <property type="match status" value="1"/>
</dbReference>
<evidence type="ECO:0000313" key="3">
    <source>
        <dbReference type="EMBL" id="QMF66342.1"/>
    </source>
</evidence>
<keyword evidence="1" id="KW-0472">Membrane</keyword>
<keyword evidence="1" id="KW-1133">Transmembrane helix</keyword>
<reference evidence="3 4" key="1">
    <citation type="submission" date="2020-06" db="EMBL/GenBank/DDBJ databases">
        <title>REHAB project genomes.</title>
        <authorList>
            <person name="Shaw L.P."/>
        </authorList>
    </citation>
    <scope>NUCLEOTIDE SEQUENCE [LARGE SCALE GENOMIC DNA]</scope>
    <source>
        <strain evidence="3 4">RHB30-C10</strain>
    </source>
</reference>
<dbReference type="RefSeq" id="WP_111986829.1">
    <property type="nucleotide sequence ID" value="NZ_UCWN01000050.1"/>
</dbReference>
<keyword evidence="1" id="KW-0812">Transmembrane</keyword>
<protein>
    <submittedName>
        <fullName evidence="3">Dynamin family protein</fullName>
    </submittedName>
</protein>
<dbReference type="AlphaFoldDB" id="A0A2X6FJ06"/>
<proteinExistence type="predicted"/>
<dbReference type="Proteomes" id="UP000512322">
    <property type="component" value="Chromosome"/>
</dbReference>
<dbReference type="InterPro" id="IPR045063">
    <property type="entry name" value="Dynamin_N"/>
</dbReference>
<dbReference type="SUPFAM" id="SSF52540">
    <property type="entry name" value="P-loop containing nucleoside triphosphate hydrolases"/>
    <property type="match status" value="1"/>
</dbReference>
<organism evidence="3 4">
    <name type="scientific">Escherichia coli</name>
    <dbReference type="NCBI Taxonomy" id="562"/>
    <lineage>
        <taxon>Bacteria</taxon>
        <taxon>Pseudomonadati</taxon>
        <taxon>Pseudomonadota</taxon>
        <taxon>Gammaproteobacteria</taxon>
        <taxon>Enterobacterales</taxon>
        <taxon>Enterobacteriaceae</taxon>
        <taxon>Escherichia</taxon>
    </lineage>
</organism>
<feature type="domain" description="Dynamin N-terminal" evidence="2">
    <location>
        <begin position="105"/>
        <end position="249"/>
    </location>
</feature>
<evidence type="ECO:0000256" key="1">
    <source>
        <dbReference type="SAM" id="Phobius"/>
    </source>
</evidence>
<name>A0A2X6FJ06_ECOLX</name>
<dbReference type="Pfam" id="PF00350">
    <property type="entry name" value="Dynamin_N"/>
    <property type="match status" value="1"/>
</dbReference>